<evidence type="ECO:0000313" key="4">
    <source>
        <dbReference type="Proteomes" id="UP000275267"/>
    </source>
</evidence>
<gene>
    <name evidence="3" type="ORF">C2845_PM10G00310</name>
</gene>
<organism evidence="3 4">
    <name type="scientific">Panicum miliaceum</name>
    <name type="common">Proso millet</name>
    <name type="synonym">Broomcorn millet</name>
    <dbReference type="NCBI Taxonomy" id="4540"/>
    <lineage>
        <taxon>Eukaryota</taxon>
        <taxon>Viridiplantae</taxon>
        <taxon>Streptophyta</taxon>
        <taxon>Embryophyta</taxon>
        <taxon>Tracheophyta</taxon>
        <taxon>Spermatophyta</taxon>
        <taxon>Magnoliopsida</taxon>
        <taxon>Liliopsida</taxon>
        <taxon>Poales</taxon>
        <taxon>Poaceae</taxon>
        <taxon>PACMAD clade</taxon>
        <taxon>Panicoideae</taxon>
        <taxon>Panicodae</taxon>
        <taxon>Paniceae</taxon>
        <taxon>Panicinae</taxon>
        <taxon>Panicum</taxon>
        <taxon>Panicum sect. Panicum</taxon>
    </lineage>
</organism>
<feature type="compositionally biased region" description="Basic and acidic residues" evidence="1">
    <location>
        <begin position="132"/>
        <end position="142"/>
    </location>
</feature>
<dbReference type="EMBL" id="PQIB02000018">
    <property type="protein sequence ID" value="RLM56177.1"/>
    <property type="molecule type" value="Genomic_DNA"/>
</dbReference>
<reference evidence="4" key="1">
    <citation type="journal article" date="2019" name="Nat. Commun.">
        <title>The genome of broomcorn millet.</title>
        <authorList>
            <person name="Zou C."/>
            <person name="Miki D."/>
            <person name="Li D."/>
            <person name="Tang Q."/>
            <person name="Xiao L."/>
            <person name="Rajput S."/>
            <person name="Deng P."/>
            <person name="Jia W."/>
            <person name="Huang R."/>
            <person name="Zhang M."/>
            <person name="Sun Y."/>
            <person name="Hu J."/>
            <person name="Fu X."/>
            <person name="Schnable P.S."/>
            <person name="Li F."/>
            <person name="Zhang H."/>
            <person name="Feng B."/>
            <person name="Zhu X."/>
            <person name="Liu R."/>
            <person name="Schnable J.C."/>
            <person name="Zhu J.-K."/>
            <person name="Zhang H."/>
        </authorList>
    </citation>
    <scope>NUCLEOTIDE SEQUENCE [LARGE SCALE GENOMIC DNA]</scope>
</reference>
<dbReference type="AlphaFoldDB" id="A0A3L6PF18"/>
<comment type="caution">
    <text evidence="3">The sequence shown here is derived from an EMBL/GenBank/DDBJ whole genome shotgun (WGS) entry which is preliminary data.</text>
</comment>
<keyword evidence="2" id="KW-0812">Transmembrane</keyword>
<sequence length="142" mass="15439">MAPLRPGNSSLPSSYWDRIEQPTTLCPPAVIPSVLNLTSSYKDRINEPTIFSASLFTFVLAGILFSLNLFSGVSDNVSAILHPKIRIFLSSALLVFLPVMSYLFSEAKNAGCYYYYPTSSGADASSEASMDASRRVTPEEVA</sequence>
<keyword evidence="4" id="KW-1185">Reference proteome</keyword>
<name>A0A3L6PF18_PANMI</name>
<protein>
    <submittedName>
        <fullName evidence="3">Uncharacterized protein</fullName>
    </submittedName>
</protein>
<feature type="transmembrane region" description="Helical" evidence="2">
    <location>
        <begin position="50"/>
        <end position="73"/>
    </location>
</feature>
<evidence type="ECO:0000313" key="3">
    <source>
        <dbReference type="EMBL" id="RLM56177.1"/>
    </source>
</evidence>
<accession>A0A3L6PF18</accession>
<proteinExistence type="predicted"/>
<keyword evidence="2" id="KW-0472">Membrane</keyword>
<feature type="region of interest" description="Disordered" evidence="1">
    <location>
        <begin position="121"/>
        <end position="142"/>
    </location>
</feature>
<evidence type="ECO:0000256" key="2">
    <source>
        <dbReference type="SAM" id="Phobius"/>
    </source>
</evidence>
<keyword evidence="2" id="KW-1133">Transmembrane helix</keyword>
<evidence type="ECO:0000256" key="1">
    <source>
        <dbReference type="SAM" id="MobiDB-lite"/>
    </source>
</evidence>
<dbReference type="Proteomes" id="UP000275267">
    <property type="component" value="Unassembled WGS sequence"/>
</dbReference>
<feature type="transmembrane region" description="Helical" evidence="2">
    <location>
        <begin position="85"/>
        <end position="104"/>
    </location>
</feature>
<feature type="compositionally biased region" description="Low complexity" evidence="1">
    <location>
        <begin position="121"/>
        <end position="131"/>
    </location>
</feature>